<dbReference type="EMBL" id="JAATIQ010001043">
    <property type="protein sequence ID" value="KAF4346353.1"/>
    <property type="molecule type" value="Genomic_DNA"/>
</dbReference>
<organism evidence="2 3">
    <name type="scientific">Cannabis sativa</name>
    <name type="common">Hemp</name>
    <name type="synonym">Marijuana</name>
    <dbReference type="NCBI Taxonomy" id="3483"/>
    <lineage>
        <taxon>Eukaryota</taxon>
        <taxon>Viridiplantae</taxon>
        <taxon>Streptophyta</taxon>
        <taxon>Embryophyta</taxon>
        <taxon>Tracheophyta</taxon>
        <taxon>Spermatophyta</taxon>
        <taxon>Magnoliopsida</taxon>
        <taxon>eudicotyledons</taxon>
        <taxon>Gunneridae</taxon>
        <taxon>Pentapetalae</taxon>
        <taxon>rosids</taxon>
        <taxon>fabids</taxon>
        <taxon>Rosales</taxon>
        <taxon>Cannabaceae</taxon>
        <taxon>Cannabis</taxon>
    </lineage>
</organism>
<dbReference type="Gene3D" id="3.30.420.10">
    <property type="entry name" value="Ribonuclease H-like superfamily/Ribonuclease H"/>
    <property type="match status" value="1"/>
</dbReference>
<accession>A0A7J6DJT2</accession>
<evidence type="ECO:0000259" key="1">
    <source>
        <dbReference type="Pfam" id="PF13456"/>
    </source>
</evidence>
<sequence length="209" mass="23534">MDKTCSMCGEAIESNTHLFWDCPCARALWFSSPFSIRGGIGSDWANKEILEWLLDRIPTEHCAAFLSFMGFLFDGIWKARNELIFKGGVVNIQQLRNAIMRRYSESLLVMEMVVISDATNPGLAVGLLDRARNTTEWFAKQVVATSATEAELLAIQWAMQLAAQRGFKVYAGASDAKVVIDALKKRRCPPIWQLKPLALEVLNLCKRQY</sequence>
<dbReference type="InterPro" id="IPR036397">
    <property type="entry name" value="RNaseH_sf"/>
</dbReference>
<protein>
    <recommendedName>
        <fullName evidence="1">RNase H type-1 domain-containing protein</fullName>
    </recommendedName>
</protein>
<keyword evidence="3" id="KW-1185">Reference proteome</keyword>
<reference evidence="2 3" key="1">
    <citation type="journal article" date="2020" name="bioRxiv">
        <title>Sequence and annotation of 42 cannabis genomes reveals extensive copy number variation in cannabinoid synthesis and pathogen resistance genes.</title>
        <authorList>
            <person name="Mckernan K.J."/>
            <person name="Helbert Y."/>
            <person name="Kane L.T."/>
            <person name="Ebling H."/>
            <person name="Zhang L."/>
            <person name="Liu B."/>
            <person name="Eaton Z."/>
            <person name="Mclaughlin S."/>
            <person name="Kingan S."/>
            <person name="Baybayan P."/>
            <person name="Concepcion G."/>
            <person name="Jordan M."/>
            <person name="Riva A."/>
            <person name="Barbazuk W."/>
            <person name="Harkins T."/>
        </authorList>
    </citation>
    <scope>NUCLEOTIDE SEQUENCE [LARGE SCALE GENOMIC DNA]</scope>
    <source>
        <strain evidence="3">cv. Jamaican Lion 4</strain>
        <tissue evidence="2">Leaf</tissue>
    </source>
</reference>
<dbReference type="SUPFAM" id="SSF53098">
    <property type="entry name" value="Ribonuclease H-like"/>
    <property type="match status" value="1"/>
</dbReference>
<name>A0A7J6DJT2_CANSA</name>
<evidence type="ECO:0000313" key="3">
    <source>
        <dbReference type="Proteomes" id="UP000583929"/>
    </source>
</evidence>
<dbReference type="GO" id="GO:0004523">
    <property type="term" value="F:RNA-DNA hybrid ribonuclease activity"/>
    <property type="evidence" value="ECO:0007669"/>
    <property type="project" value="InterPro"/>
</dbReference>
<dbReference type="InterPro" id="IPR012337">
    <property type="entry name" value="RNaseH-like_sf"/>
</dbReference>
<feature type="domain" description="RNase H type-1" evidence="1">
    <location>
        <begin position="125"/>
        <end position="187"/>
    </location>
</feature>
<dbReference type="InterPro" id="IPR002156">
    <property type="entry name" value="RNaseH_domain"/>
</dbReference>
<comment type="caution">
    <text evidence="2">The sequence shown here is derived from an EMBL/GenBank/DDBJ whole genome shotgun (WGS) entry which is preliminary data.</text>
</comment>
<dbReference type="Pfam" id="PF13456">
    <property type="entry name" value="RVT_3"/>
    <property type="match status" value="1"/>
</dbReference>
<gene>
    <name evidence="2" type="ORF">G4B88_012940</name>
</gene>
<dbReference type="AlphaFoldDB" id="A0A7J6DJT2"/>
<evidence type="ECO:0000313" key="2">
    <source>
        <dbReference type="EMBL" id="KAF4346353.1"/>
    </source>
</evidence>
<proteinExistence type="predicted"/>
<dbReference type="GO" id="GO:0003676">
    <property type="term" value="F:nucleic acid binding"/>
    <property type="evidence" value="ECO:0007669"/>
    <property type="project" value="InterPro"/>
</dbReference>
<dbReference type="Proteomes" id="UP000583929">
    <property type="component" value="Unassembled WGS sequence"/>
</dbReference>